<sequence>MGLDKLGHFFAQGWQYFELTALGGGTLEQALALGREQEQGRYGYLTTGIFSYADLAANFNGWRF</sequence>
<evidence type="ECO:0000313" key="2">
    <source>
        <dbReference type="Proteomes" id="UP001596422"/>
    </source>
</evidence>
<keyword evidence="2" id="KW-1185">Reference proteome</keyword>
<dbReference type="EMBL" id="JBHSWE010000001">
    <property type="protein sequence ID" value="MFC6672641.1"/>
    <property type="molecule type" value="Genomic_DNA"/>
</dbReference>
<accession>A0ABW2A543</accession>
<dbReference type="RefSeq" id="WP_379911069.1">
    <property type="nucleotide sequence ID" value="NZ_JBHSWE010000001.1"/>
</dbReference>
<proteinExistence type="predicted"/>
<name>A0ABW2A543_9GAMM</name>
<reference evidence="2" key="1">
    <citation type="journal article" date="2019" name="Int. J. Syst. Evol. Microbiol.">
        <title>The Global Catalogue of Microorganisms (GCM) 10K type strain sequencing project: providing services to taxonomists for standard genome sequencing and annotation.</title>
        <authorList>
            <consortium name="The Broad Institute Genomics Platform"/>
            <consortium name="The Broad Institute Genome Sequencing Center for Infectious Disease"/>
            <person name="Wu L."/>
            <person name="Ma J."/>
        </authorList>
    </citation>
    <scope>NUCLEOTIDE SEQUENCE [LARGE SCALE GENOMIC DNA]</scope>
    <source>
        <strain evidence="2">NBRC 111756</strain>
    </source>
</reference>
<organism evidence="1 2">
    <name type="scientific">Marinobacterium aestuariivivens</name>
    <dbReference type="NCBI Taxonomy" id="1698799"/>
    <lineage>
        <taxon>Bacteria</taxon>
        <taxon>Pseudomonadati</taxon>
        <taxon>Pseudomonadota</taxon>
        <taxon>Gammaproteobacteria</taxon>
        <taxon>Oceanospirillales</taxon>
        <taxon>Oceanospirillaceae</taxon>
        <taxon>Marinobacterium</taxon>
    </lineage>
</organism>
<comment type="caution">
    <text evidence="1">The sequence shown here is derived from an EMBL/GenBank/DDBJ whole genome shotgun (WGS) entry which is preliminary data.</text>
</comment>
<evidence type="ECO:0000313" key="1">
    <source>
        <dbReference type="EMBL" id="MFC6672641.1"/>
    </source>
</evidence>
<protein>
    <submittedName>
        <fullName evidence="1">Uncharacterized protein</fullName>
    </submittedName>
</protein>
<gene>
    <name evidence="1" type="ORF">ACFQDL_23130</name>
</gene>
<dbReference type="Proteomes" id="UP001596422">
    <property type="component" value="Unassembled WGS sequence"/>
</dbReference>